<dbReference type="NCBIfam" id="TIGR00065">
    <property type="entry name" value="ftsZ"/>
    <property type="match status" value="1"/>
</dbReference>
<comment type="subunit">
    <text evidence="7">Homodimer. Polymerizes to form a dynamic ring structure in a strictly GTP-dependent manner. Interacts directly with several other division proteins.</text>
</comment>
<dbReference type="PANTHER" id="PTHR30314">
    <property type="entry name" value="CELL DIVISION PROTEIN FTSZ-RELATED"/>
    <property type="match status" value="1"/>
</dbReference>
<feature type="binding site" evidence="7">
    <location>
        <begin position="105"/>
        <end position="107"/>
    </location>
    <ligand>
        <name>GTP</name>
        <dbReference type="ChEBI" id="CHEBI:37565"/>
    </ligand>
</feature>
<evidence type="ECO:0000313" key="14">
    <source>
        <dbReference type="Proteomes" id="UP001139068"/>
    </source>
</evidence>
<evidence type="ECO:0000259" key="11">
    <source>
        <dbReference type="SMART" id="SM00864"/>
    </source>
</evidence>
<proteinExistence type="inferred from homology"/>
<gene>
    <name evidence="7 13" type="primary">ftsZ</name>
    <name evidence="13" type="ORF">K9U37_11265</name>
</gene>
<feature type="binding site" evidence="7">
    <location>
        <position position="140"/>
    </location>
    <ligand>
        <name>GTP</name>
        <dbReference type="ChEBI" id="CHEBI:37565"/>
    </ligand>
</feature>
<dbReference type="SMART" id="SM00864">
    <property type="entry name" value="Tubulin"/>
    <property type="match status" value="1"/>
</dbReference>
<evidence type="ECO:0000256" key="10">
    <source>
        <dbReference type="SAM" id="MobiDB-lite"/>
    </source>
</evidence>
<comment type="function">
    <text evidence="7 9">Essential cell division protein that forms a contractile ring structure (Z ring) at the future cell division site. The regulation of the ring assembly controls the timing and the location of cell division. One of the functions of the FtsZ ring is to recruit other cell division proteins to the septum to produce a new cell wall between the dividing cells. Binds GTP and shows GTPase activity.</text>
</comment>
<dbReference type="SUPFAM" id="SSF55307">
    <property type="entry name" value="Tubulin C-terminal domain-like"/>
    <property type="match status" value="1"/>
</dbReference>
<comment type="caution">
    <text evidence="13">The sequence shown here is derived from an EMBL/GenBank/DDBJ whole genome shotgun (WGS) entry which is preliminary data.</text>
</comment>
<dbReference type="InterPro" id="IPR037103">
    <property type="entry name" value="Tubulin/FtsZ-like_C"/>
</dbReference>
<protein>
    <recommendedName>
        <fullName evidence="7 8">Cell division protein FtsZ</fullName>
    </recommendedName>
</protein>
<evidence type="ECO:0000256" key="5">
    <source>
        <dbReference type="ARBA" id="ARBA00023210"/>
    </source>
</evidence>
<dbReference type="Gene3D" id="3.30.1330.20">
    <property type="entry name" value="Tubulin/FtsZ, C-terminal domain"/>
    <property type="match status" value="1"/>
</dbReference>
<accession>A0ABS9YW11</accession>
<evidence type="ECO:0000256" key="3">
    <source>
        <dbReference type="ARBA" id="ARBA00022741"/>
    </source>
</evidence>
<dbReference type="PROSITE" id="PS01134">
    <property type="entry name" value="FTSZ_1"/>
    <property type="match status" value="1"/>
</dbReference>
<comment type="similarity">
    <text evidence="1 7 9">Belongs to the FtsZ family.</text>
</comment>
<dbReference type="InterPro" id="IPR045061">
    <property type="entry name" value="FtsZ/CetZ"/>
</dbReference>
<sequence>MTPPHNYLAVIKVVGIGGGGVNAVNRMIEQGLKGVEFIAINTDAQALLMSDADVKLDVGRDSTRGLGAGADPEVGRKAAEDAKDEIEELLRGADMVFVTAGEGGGTGTGGAPVVATIARKLGALTVGVVTRPFSFEGKRRSNQAEAGIQALRESCDTLIVIPNDRLLQMGDAQVSLMDAFRSADEVLLNGVQGITDLITTPGLINVDFADVKGIMSGAGTALMGIGSARGDGRALKAAEIAINSPLLEASMEGAQGVLMSIAGGSDLGLFEINEAASLVQDAAHADANIIFGTVIDDSLGDEVRVTVIAAGFDAAGPSRKPVVGPAAAAPSIAPGAAGKLSSSLFDPIGAVSVPAPSNGATVRIGGDDGGISDDDVDVPPFMRH</sequence>
<comment type="subcellular location">
    <subcellularLocation>
        <location evidence="7">Cytoplasm</location>
    </subcellularLocation>
    <text evidence="7">Assembles at midcell at the inner surface of the cytoplasmic membrane.</text>
</comment>
<dbReference type="InterPro" id="IPR000158">
    <property type="entry name" value="Cell_div_FtsZ"/>
</dbReference>
<keyword evidence="6 7" id="KW-0131">Cell cycle</keyword>
<keyword evidence="3 7" id="KW-0547">Nucleotide-binding</keyword>
<dbReference type="SMART" id="SM00865">
    <property type="entry name" value="Tubulin_C"/>
    <property type="match status" value="1"/>
</dbReference>
<feature type="binding site" evidence="7">
    <location>
        <position position="184"/>
    </location>
    <ligand>
        <name>GTP</name>
        <dbReference type="ChEBI" id="CHEBI:37565"/>
    </ligand>
</feature>
<dbReference type="EMBL" id="JAIVFL010000001">
    <property type="protein sequence ID" value="MCI4675431.1"/>
    <property type="molecule type" value="Genomic_DNA"/>
</dbReference>
<keyword evidence="7" id="KW-0963">Cytoplasm</keyword>
<dbReference type="Gene3D" id="3.40.50.1440">
    <property type="entry name" value="Tubulin/FtsZ, GTPase domain"/>
    <property type="match status" value="1"/>
</dbReference>
<dbReference type="InterPro" id="IPR008280">
    <property type="entry name" value="Tub_FtsZ_C"/>
</dbReference>
<keyword evidence="4 7" id="KW-0342">GTP-binding</keyword>
<feature type="domain" description="Tubulin/FtsZ 2-layer sandwich" evidence="12">
    <location>
        <begin position="204"/>
        <end position="321"/>
    </location>
</feature>
<dbReference type="HAMAP" id="MF_00909">
    <property type="entry name" value="FtsZ"/>
    <property type="match status" value="1"/>
</dbReference>
<organism evidence="13 14">
    <name type="scientific">Candidatus Mycolicibacterium alkanivorans</name>
    <dbReference type="NCBI Taxonomy" id="2954114"/>
    <lineage>
        <taxon>Bacteria</taxon>
        <taxon>Bacillati</taxon>
        <taxon>Actinomycetota</taxon>
        <taxon>Actinomycetes</taxon>
        <taxon>Mycobacteriales</taxon>
        <taxon>Mycobacteriaceae</taxon>
        <taxon>Mycolicibacterium</taxon>
    </lineage>
</organism>
<dbReference type="Pfam" id="PF00091">
    <property type="entry name" value="Tubulin"/>
    <property type="match status" value="1"/>
</dbReference>
<dbReference type="SUPFAM" id="SSF52490">
    <property type="entry name" value="Tubulin nucleotide-binding domain-like"/>
    <property type="match status" value="1"/>
</dbReference>
<evidence type="ECO:0000256" key="2">
    <source>
        <dbReference type="ARBA" id="ARBA00022618"/>
    </source>
</evidence>
<dbReference type="InterPro" id="IPR018316">
    <property type="entry name" value="Tubulin/FtsZ_2-layer-sand-dom"/>
</dbReference>
<keyword evidence="14" id="KW-1185">Reference proteome</keyword>
<evidence type="ECO:0000256" key="6">
    <source>
        <dbReference type="ARBA" id="ARBA00023306"/>
    </source>
</evidence>
<dbReference type="CDD" id="cd02201">
    <property type="entry name" value="FtsZ_type1"/>
    <property type="match status" value="1"/>
</dbReference>
<evidence type="ECO:0000313" key="13">
    <source>
        <dbReference type="EMBL" id="MCI4675431.1"/>
    </source>
</evidence>
<name>A0ABS9YW11_9MYCO</name>
<keyword evidence="5 7" id="KW-0717">Septation</keyword>
<reference evidence="13" key="1">
    <citation type="journal article" date="2022" name="ISME J.">
        <title>Identification of active gaseous-alkane degraders at natural gas seeps.</title>
        <authorList>
            <person name="Farhan Ul Haque M."/>
            <person name="Hernandez M."/>
            <person name="Crombie A.T."/>
            <person name="Murrell J.C."/>
        </authorList>
    </citation>
    <scope>NUCLEOTIDE SEQUENCE</scope>
    <source>
        <strain evidence="13">ANDR5</strain>
    </source>
</reference>
<evidence type="ECO:0000256" key="4">
    <source>
        <dbReference type="ARBA" id="ARBA00023134"/>
    </source>
</evidence>
<evidence type="ECO:0000259" key="12">
    <source>
        <dbReference type="SMART" id="SM00865"/>
    </source>
</evidence>
<feature type="region of interest" description="Disordered" evidence="10">
    <location>
        <begin position="356"/>
        <end position="384"/>
    </location>
</feature>
<dbReference type="InterPro" id="IPR003008">
    <property type="entry name" value="Tubulin_FtsZ_GTPase"/>
</dbReference>
<dbReference type="InterPro" id="IPR024757">
    <property type="entry name" value="FtsZ_C"/>
</dbReference>
<dbReference type="InterPro" id="IPR036525">
    <property type="entry name" value="Tubulin/FtsZ_GTPase_sf"/>
</dbReference>
<keyword evidence="2 7" id="KW-0132">Cell division</keyword>
<feature type="binding site" evidence="7">
    <location>
        <begin position="18"/>
        <end position="22"/>
    </location>
    <ligand>
        <name>GTP</name>
        <dbReference type="ChEBI" id="CHEBI:37565"/>
    </ligand>
</feature>
<evidence type="ECO:0000256" key="8">
    <source>
        <dbReference type="NCBIfam" id="TIGR00065"/>
    </source>
</evidence>
<dbReference type="RefSeq" id="WP_243071748.1">
    <property type="nucleotide sequence ID" value="NZ_JAIVFL010000001.1"/>
</dbReference>
<dbReference type="InterPro" id="IPR020805">
    <property type="entry name" value="Cell_div_FtsZ_CS"/>
</dbReference>
<feature type="binding site" evidence="7">
    <location>
        <position position="136"/>
    </location>
    <ligand>
        <name>GTP</name>
        <dbReference type="ChEBI" id="CHEBI:37565"/>
    </ligand>
</feature>
<dbReference type="GO" id="GO:0051301">
    <property type="term" value="P:cell division"/>
    <property type="evidence" value="ECO:0007669"/>
    <property type="project" value="UniProtKB-KW"/>
</dbReference>
<dbReference type="Proteomes" id="UP001139068">
    <property type="component" value="Unassembled WGS sequence"/>
</dbReference>
<dbReference type="PANTHER" id="PTHR30314:SF3">
    <property type="entry name" value="MITOCHONDRIAL DIVISION PROTEIN FSZA"/>
    <property type="match status" value="1"/>
</dbReference>
<dbReference type="PRINTS" id="PR00423">
    <property type="entry name" value="CELLDVISFTSZ"/>
</dbReference>
<evidence type="ECO:0000256" key="7">
    <source>
        <dbReference type="HAMAP-Rule" id="MF_00909"/>
    </source>
</evidence>
<evidence type="ECO:0000256" key="9">
    <source>
        <dbReference type="RuleBase" id="RU000631"/>
    </source>
</evidence>
<evidence type="ECO:0000256" key="1">
    <source>
        <dbReference type="ARBA" id="ARBA00009690"/>
    </source>
</evidence>
<dbReference type="Pfam" id="PF12327">
    <property type="entry name" value="FtsZ_C"/>
    <property type="match status" value="1"/>
</dbReference>
<dbReference type="PROSITE" id="PS01135">
    <property type="entry name" value="FTSZ_2"/>
    <property type="match status" value="1"/>
</dbReference>
<feature type="domain" description="Tubulin/FtsZ GTPase" evidence="11">
    <location>
        <begin position="10"/>
        <end position="202"/>
    </location>
</feature>